<keyword evidence="2" id="KW-1185">Reference proteome</keyword>
<evidence type="ECO:0000313" key="2">
    <source>
        <dbReference type="Proteomes" id="UP000887013"/>
    </source>
</evidence>
<comment type="caution">
    <text evidence="1">The sequence shown here is derived from an EMBL/GenBank/DDBJ whole genome shotgun (WGS) entry which is preliminary data.</text>
</comment>
<proteinExistence type="predicted"/>
<evidence type="ECO:0000313" key="1">
    <source>
        <dbReference type="EMBL" id="GFS95241.1"/>
    </source>
</evidence>
<protein>
    <submittedName>
        <fullName evidence="1">Uncharacterized protein</fullName>
    </submittedName>
</protein>
<organism evidence="1 2">
    <name type="scientific">Nephila pilipes</name>
    <name type="common">Giant wood spider</name>
    <name type="synonym">Nephila maculata</name>
    <dbReference type="NCBI Taxonomy" id="299642"/>
    <lineage>
        <taxon>Eukaryota</taxon>
        <taxon>Metazoa</taxon>
        <taxon>Ecdysozoa</taxon>
        <taxon>Arthropoda</taxon>
        <taxon>Chelicerata</taxon>
        <taxon>Arachnida</taxon>
        <taxon>Araneae</taxon>
        <taxon>Araneomorphae</taxon>
        <taxon>Entelegynae</taxon>
        <taxon>Araneoidea</taxon>
        <taxon>Nephilidae</taxon>
        <taxon>Nephila</taxon>
    </lineage>
</organism>
<dbReference type="EMBL" id="BMAW01054218">
    <property type="protein sequence ID" value="GFS95241.1"/>
    <property type="molecule type" value="Genomic_DNA"/>
</dbReference>
<gene>
    <name evidence="1" type="ORF">NPIL_24881</name>
</gene>
<reference evidence="1" key="1">
    <citation type="submission" date="2020-08" db="EMBL/GenBank/DDBJ databases">
        <title>Multicomponent nature underlies the extraordinary mechanical properties of spider dragline silk.</title>
        <authorList>
            <person name="Kono N."/>
            <person name="Nakamura H."/>
            <person name="Mori M."/>
            <person name="Yoshida Y."/>
            <person name="Ohtoshi R."/>
            <person name="Malay A.D."/>
            <person name="Moran D.A.P."/>
            <person name="Tomita M."/>
            <person name="Numata K."/>
            <person name="Arakawa K."/>
        </authorList>
    </citation>
    <scope>NUCLEOTIDE SEQUENCE</scope>
</reference>
<accession>A0A8X6N626</accession>
<feature type="non-terminal residue" evidence="1">
    <location>
        <position position="1"/>
    </location>
</feature>
<dbReference type="AlphaFoldDB" id="A0A8X6N626"/>
<name>A0A8X6N626_NEPPI</name>
<dbReference type="Proteomes" id="UP000887013">
    <property type="component" value="Unassembled WGS sequence"/>
</dbReference>
<sequence>TNQVCWALIYTRRATCWPGLSFDWQLVVLGGKGLGGDLLISRVPYSDFIFKKLNLRWKKGRQRTKFFLQMTSISPQPSQRENVDLKCISLFIMELGLQHVARLKHCLPYA</sequence>